<dbReference type="EMBL" id="BAVZ01000014">
    <property type="protein sequence ID" value="GAF09712.1"/>
    <property type="molecule type" value="Genomic_DNA"/>
</dbReference>
<reference evidence="1 2" key="1">
    <citation type="journal article" date="2014" name="Genome Announc.">
        <title>Draft Genome Sequence of Paenibacillus pini JCM 16418T, Isolated from the Rhizosphere of Pine Tree.</title>
        <authorList>
            <person name="Yuki M."/>
            <person name="Oshima K."/>
            <person name="Suda W."/>
            <person name="Oshida Y."/>
            <person name="Kitamura K."/>
            <person name="Iida Y."/>
            <person name="Hattori M."/>
            <person name="Ohkuma M."/>
        </authorList>
    </citation>
    <scope>NUCLEOTIDE SEQUENCE [LARGE SCALE GENOMIC DNA]</scope>
    <source>
        <strain evidence="1 2">JCM 16418</strain>
    </source>
</reference>
<name>W7YMN4_9BACL</name>
<dbReference type="STRING" id="1236976.JCM16418_3866"/>
<evidence type="ECO:0000313" key="2">
    <source>
        <dbReference type="Proteomes" id="UP000019364"/>
    </source>
</evidence>
<keyword evidence="2" id="KW-1185">Reference proteome</keyword>
<accession>W7YMN4</accession>
<comment type="caution">
    <text evidence="1">The sequence shown here is derived from an EMBL/GenBank/DDBJ whole genome shotgun (WGS) entry which is preliminary data.</text>
</comment>
<sequence length="51" mass="5784">MTSMIRGLMSFAIWFLLAFILRWVWGAVSIPASSSALQRDNMLLKRIAEAI</sequence>
<proteinExistence type="predicted"/>
<protein>
    <submittedName>
        <fullName evidence="1">Uncharacterized protein</fullName>
    </submittedName>
</protein>
<organism evidence="1 2">
    <name type="scientific">Paenibacillus pini JCM 16418</name>
    <dbReference type="NCBI Taxonomy" id="1236976"/>
    <lineage>
        <taxon>Bacteria</taxon>
        <taxon>Bacillati</taxon>
        <taxon>Bacillota</taxon>
        <taxon>Bacilli</taxon>
        <taxon>Bacillales</taxon>
        <taxon>Paenibacillaceae</taxon>
        <taxon>Paenibacillus</taxon>
    </lineage>
</organism>
<gene>
    <name evidence="1" type="ORF">JCM16418_3866</name>
</gene>
<dbReference type="Proteomes" id="UP000019364">
    <property type="component" value="Unassembled WGS sequence"/>
</dbReference>
<evidence type="ECO:0000313" key="1">
    <source>
        <dbReference type="EMBL" id="GAF09712.1"/>
    </source>
</evidence>
<dbReference type="AlphaFoldDB" id="W7YMN4"/>